<dbReference type="GO" id="GO:0016747">
    <property type="term" value="F:acyltransferase activity, transferring groups other than amino-acyl groups"/>
    <property type="evidence" value="ECO:0007669"/>
    <property type="project" value="InterPro"/>
</dbReference>
<protein>
    <submittedName>
        <fullName evidence="2">Acyl-CoA N-acyltransferase</fullName>
    </submittedName>
</protein>
<reference evidence="2 3" key="1">
    <citation type="submission" date="2016-07" db="EMBL/GenBank/DDBJ databases">
        <title>Pervasive Adenine N6-methylation of Active Genes in Fungi.</title>
        <authorList>
            <consortium name="DOE Joint Genome Institute"/>
            <person name="Mondo S.J."/>
            <person name="Dannebaum R.O."/>
            <person name="Kuo R.C."/>
            <person name="Labutti K."/>
            <person name="Haridas S."/>
            <person name="Kuo A."/>
            <person name="Salamov A."/>
            <person name="Ahrendt S.R."/>
            <person name="Lipzen A."/>
            <person name="Sullivan W."/>
            <person name="Andreopoulos W.B."/>
            <person name="Clum A."/>
            <person name="Lindquist E."/>
            <person name="Daum C."/>
            <person name="Ramamoorthy G.K."/>
            <person name="Gryganskyi A."/>
            <person name="Culley D."/>
            <person name="Magnuson J.K."/>
            <person name="James T.Y."/>
            <person name="O'Malley M.A."/>
            <person name="Stajich J.E."/>
            <person name="Spatafora J.W."/>
            <person name="Visel A."/>
            <person name="Grigoriev I.V."/>
        </authorList>
    </citation>
    <scope>NUCLEOTIDE SEQUENCE [LARGE SCALE GENOMIC DNA]</scope>
    <source>
        <strain evidence="2 3">NRRL 2496</strain>
    </source>
</reference>
<dbReference type="AlphaFoldDB" id="A0A1X2HDB1"/>
<keyword evidence="2" id="KW-0012">Acyltransferase</keyword>
<dbReference type="PANTHER" id="PTHR43617">
    <property type="entry name" value="L-AMINO ACID N-ACETYLTRANSFERASE"/>
    <property type="match status" value="1"/>
</dbReference>
<dbReference type="CDD" id="cd04301">
    <property type="entry name" value="NAT_SF"/>
    <property type="match status" value="1"/>
</dbReference>
<dbReference type="InterPro" id="IPR050276">
    <property type="entry name" value="MshD_Acetyltransferase"/>
</dbReference>
<dbReference type="PANTHER" id="PTHR43617:SF9">
    <property type="entry name" value="GNAT FAMILY ACETYLTRANSFERASE"/>
    <property type="match status" value="1"/>
</dbReference>
<name>A0A1X2HDB1_SYNRA</name>
<accession>A0A1X2HDB1</accession>
<dbReference type="OMA" id="ACCQLEH"/>
<gene>
    <name evidence="2" type="ORF">BCR43DRAFT_524841</name>
</gene>
<evidence type="ECO:0000313" key="2">
    <source>
        <dbReference type="EMBL" id="ORY96804.1"/>
    </source>
</evidence>
<keyword evidence="3" id="KW-1185">Reference proteome</keyword>
<sequence length="183" mass="20657">MVQQELLYVRESTLDDLKLSEAVHSVVNKAYRSSGGWTTEEALVLGERVTLEDINAYVKDTANKPLLYAFDRSTQPAQVIGTLQIQPIPEAPNEAEIGLFSVSPQYQSKGVGGRLVRHAFKTMKEKGFDTAVIHVLESRVEILAWYKKIGFVETGERIPFVWPEMLKVPDLHFLTLKKPLTEE</sequence>
<dbReference type="Proteomes" id="UP000242180">
    <property type="component" value="Unassembled WGS sequence"/>
</dbReference>
<keyword evidence="2" id="KW-0808">Transferase</keyword>
<dbReference type="InterPro" id="IPR000182">
    <property type="entry name" value="GNAT_dom"/>
</dbReference>
<comment type="caution">
    <text evidence="2">The sequence shown here is derived from an EMBL/GenBank/DDBJ whole genome shotgun (WGS) entry which is preliminary data.</text>
</comment>
<dbReference type="Pfam" id="PF00583">
    <property type="entry name" value="Acetyltransf_1"/>
    <property type="match status" value="1"/>
</dbReference>
<dbReference type="InParanoid" id="A0A1X2HDB1"/>
<dbReference type="OrthoDB" id="5689at2759"/>
<evidence type="ECO:0000313" key="3">
    <source>
        <dbReference type="Proteomes" id="UP000242180"/>
    </source>
</evidence>
<dbReference type="Gene3D" id="3.40.630.30">
    <property type="match status" value="1"/>
</dbReference>
<evidence type="ECO:0000259" key="1">
    <source>
        <dbReference type="PROSITE" id="PS51186"/>
    </source>
</evidence>
<feature type="domain" description="N-acetyltransferase" evidence="1">
    <location>
        <begin position="78"/>
        <end position="181"/>
    </location>
</feature>
<dbReference type="PROSITE" id="PS51186">
    <property type="entry name" value="GNAT"/>
    <property type="match status" value="1"/>
</dbReference>
<dbReference type="EMBL" id="MCGN01000005">
    <property type="protein sequence ID" value="ORY96804.1"/>
    <property type="molecule type" value="Genomic_DNA"/>
</dbReference>
<dbReference type="InterPro" id="IPR016181">
    <property type="entry name" value="Acyl_CoA_acyltransferase"/>
</dbReference>
<proteinExistence type="predicted"/>
<dbReference type="SUPFAM" id="SSF55729">
    <property type="entry name" value="Acyl-CoA N-acyltransferases (Nat)"/>
    <property type="match status" value="1"/>
</dbReference>
<organism evidence="2 3">
    <name type="scientific">Syncephalastrum racemosum</name>
    <name type="common">Filamentous fungus</name>
    <dbReference type="NCBI Taxonomy" id="13706"/>
    <lineage>
        <taxon>Eukaryota</taxon>
        <taxon>Fungi</taxon>
        <taxon>Fungi incertae sedis</taxon>
        <taxon>Mucoromycota</taxon>
        <taxon>Mucoromycotina</taxon>
        <taxon>Mucoromycetes</taxon>
        <taxon>Mucorales</taxon>
        <taxon>Syncephalastraceae</taxon>
        <taxon>Syncephalastrum</taxon>
    </lineage>
</organism>
<dbReference type="STRING" id="13706.A0A1X2HDB1"/>